<dbReference type="STRING" id="331113.SNE_A13120"/>
<keyword evidence="3 5" id="KW-0808">Transferase</keyword>
<feature type="domain" description="Fucosyltransferase C-terminal" evidence="4">
    <location>
        <begin position="176"/>
        <end position="317"/>
    </location>
</feature>
<reference evidence="5 6" key="2">
    <citation type="journal article" date="2011" name="Mol. Biol. Evol.">
        <title>Unity in variety--the pan-genome of the Chlamydiae.</title>
        <authorList>
            <person name="Collingro A."/>
            <person name="Tischler P."/>
            <person name="Weinmaier T."/>
            <person name="Penz T."/>
            <person name="Heinz E."/>
            <person name="Brunham R.C."/>
            <person name="Read T.D."/>
            <person name="Bavoil P.M."/>
            <person name="Sachse K."/>
            <person name="Kahane S."/>
            <person name="Friedman M.G."/>
            <person name="Rattei T."/>
            <person name="Myers G.S."/>
            <person name="Horn M."/>
        </authorList>
    </citation>
    <scope>NUCLEOTIDE SEQUENCE [LARGE SCALE GENOMIC DNA]</scope>
    <source>
        <strain evidence="6">ATCC VR-1471 / Z</strain>
    </source>
</reference>
<dbReference type="HOGENOM" id="CLU_803852_0_0_0"/>
<dbReference type="Pfam" id="PF00852">
    <property type="entry name" value="Glyco_transf_10"/>
    <property type="match status" value="1"/>
</dbReference>
<evidence type="ECO:0000313" key="6">
    <source>
        <dbReference type="Proteomes" id="UP000000496"/>
    </source>
</evidence>
<dbReference type="KEGG" id="sng:SNE_A13120"/>
<accession>F8L8P6</accession>
<dbReference type="Gene3D" id="3.40.50.11660">
    <property type="entry name" value="Glycosyl transferase family 10, C-terminal domain"/>
    <property type="match status" value="1"/>
</dbReference>
<dbReference type="EMBL" id="FR872582">
    <property type="protein sequence ID" value="CCB89189.1"/>
    <property type="molecule type" value="Genomic_DNA"/>
</dbReference>
<name>F8L8P6_SIMNZ</name>
<dbReference type="InterPro" id="IPR001503">
    <property type="entry name" value="Glyco_trans_10"/>
</dbReference>
<dbReference type="eggNOG" id="COG0457">
    <property type="taxonomic scope" value="Bacteria"/>
</dbReference>
<dbReference type="PANTHER" id="PTHR11929:SF194">
    <property type="entry name" value="ALPHA-(1,3)-FUCOSYLTRANSFERASE 10"/>
    <property type="match status" value="1"/>
</dbReference>
<dbReference type="InterPro" id="IPR038577">
    <property type="entry name" value="GT10-like_C_sf"/>
</dbReference>
<dbReference type="GO" id="GO:0046920">
    <property type="term" value="F:alpha-(1-&gt;3)-fucosyltransferase activity"/>
    <property type="evidence" value="ECO:0007669"/>
    <property type="project" value="TreeGrafter"/>
</dbReference>
<evidence type="ECO:0000259" key="4">
    <source>
        <dbReference type="Pfam" id="PF00852"/>
    </source>
</evidence>
<organism evidence="5 6">
    <name type="scientific">Simkania negevensis (strain ATCC VR-1471 / DSM 27360 / Z)</name>
    <dbReference type="NCBI Taxonomy" id="331113"/>
    <lineage>
        <taxon>Bacteria</taxon>
        <taxon>Pseudomonadati</taxon>
        <taxon>Chlamydiota</taxon>
        <taxon>Chlamydiia</taxon>
        <taxon>Parachlamydiales</taxon>
        <taxon>Simkaniaceae</taxon>
        <taxon>Simkania</taxon>
    </lineage>
</organism>
<sequence length="345" mass="40690">MKKTIVLLFTLSILTVTAIAVISRKSSNNRIAVAPNGREIPTKWGPLNQHLSQETIDQKGYEEAWIDLDQVPKRHQYFKRLKNFILNKHGAKAVVFHNYHPFFSKAKIDQLPRGNRILVMWEPPSVLLEMYSEEILSLFDKVYTWNDDLVDGKKFFKMNYNVLRPMEEKLPSFEERKLLCMVASNLKFNNFEEELYSTRRKIAQFFEDYPEGTFDLYGRLWEGYRHAKGTIPNKLDKLKEYKFNICFENTKQPGYITEKIFDCFVTGTVPIYYGATNVDKYIPKGCYIDYRQFKNEKEMLEYIQQVSKEGYEEYVSNIRAYLKSEQAEQFSSETFAKTLIDAIEN</sequence>
<comment type="similarity">
    <text evidence="1">Belongs to the glycosyltransferase 10 family.</text>
</comment>
<dbReference type="Proteomes" id="UP000000496">
    <property type="component" value="Chromosome gsn.131"/>
</dbReference>
<dbReference type="PANTHER" id="PTHR11929">
    <property type="entry name" value="ALPHA- 1,3 -FUCOSYLTRANSFERASE"/>
    <property type="match status" value="1"/>
</dbReference>
<dbReference type="GO" id="GO:0016020">
    <property type="term" value="C:membrane"/>
    <property type="evidence" value="ECO:0007669"/>
    <property type="project" value="InterPro"/>
</dbReference>
<protein>
    <submittedName>
        <fullName evidence="5">Putative fucosyl transferase</fullName>
    </submittedName>
</protein>
<dbReference type="InterPro" id="IPR055270">
    <property type="entry name" value="Glyco_tran_10_C"/>
</dbReference>
<evidence type="ECO:0000256" key="1">
    <source>
        <dbReference type="ARBA" id="ARBA00008919"/>
    </source>
</evidence>
<evidence type="ECO:0000256" key="2">
    <source>
        <dbReference type="ARBA" id="ARBA00022676"/>
    </source>
</evidence>
<evidence type="ECO:0000313" key="5">
    <source>
        <dbReference type="EMBL" id="CCB89189.1"/>
    </source>
</evidence>
<dbReference type="AlphaFoldDB" id="F8L8P6"/>
<dbReference type="RefSeq" id="WP_013943656.1">
    <property type="nucleotide sequence ID" value="NC_015713.1"/>
</dbReference>
<reference key="1">
    <citation type="journal article" date="2011" name="Mol. Biol. Evol.">
        <title>Unity in variety -- the pan-genome of the Chlamydiae.</title>
        <authorList>
            <person name="Collingro A."/>
            <person name="Tischler P."/>
            <person name="Weinmaier T."/>
            <person name="Penz T."/>
            <person name="Heinz E."/>
            <person name="Brunham R.C."/>
            <person name="Read T.D."/>
            <person name="Bavoil P.M."/>
            <person name="Sachse K."/>
            <person name="Kahane S."/>
            <person name="Friedman M.G."/>
            <person name="Rattei T."/>
            <person name="Myers G.S.A."/>
            <person name="Horn M."/>
        </authorList>
    </citation>
    <scope>NUCLEOTIDE SEQUENCE</scope>
    <source>
        <strain>Z</strain>
    </source>
</reference>
<keyword evidence="2" id="KW-0328">Glycosyltransferase</keyword>
<dbReference type="SUPFAM" id="SSF53756">
    <property type="entry name" value="UDP-Glycosyltransferase/glycogen phosphorylase"/>
    <property type="match status" value="1"/>
</dbReference>
<proteinExistence type="inferred from homology"/>
<evidence type="ECO:0000256" key="3">
    <source>
        <dbReference type="ARBA" id="ARBA00022679"/>
    </source>
</evidence>
<keyword evidence="6" id="KW-1185">Reference proteome</keyword>
<dbReference type="OrthoDB" id="9791032at2"/>
<gene>
    <name evidence="5" type="ordered locus">SNE_A13120</name>
</gene>